<gene>
    <name evidence="3" type="ORF">Ocin01_08053</name>
</gene>
<evidence type="ECO:0000259" key="2">
    <source>
        <dbReference type="Pfam" id="PF14952"/>
    </source>
</evidence>
<dbReference type="OMA" id="RIDFCPS"/>
<evidence type="ECO:0000256" key="1">
    <source>
        <dbReference type="SAM" id="MobiDB-lite"/>
    </source>
</evidence>
<feature type="region of interest" description="Disordered" evidence="1">
    <location>
        <begin position="447"/>
        <end position="466"/>
    </location>
</feature>
<dbReference type="InterPro" id="IPR029269">
    <property type="entry name" value="Zf-tcix"/>
</dbReference>
<dbReference type="Pfam" id="PF14952">
    <property type="entry name" value="zf-tcix"/>
    <property type="match status" value="1"/>
</dbReference>
<proteinExistence type="predicted"/>
<dbReference type="PANTHER" id="PTHR13518">
    <property type="entry name" value="PUTATIVE TREBLE-CLEF ZINC-FINGER C2ORF42 FAMILY MEMBER"/>
    <property type="match status" value="1"/>
</dbReference>
<evidence type="ECO:0000313" key="3">
    <source>
        <dbReference type="EMBL" id="ODM98617.1"/>
    </source>
</evidence>
<sequence length="632" mass="70169">MPQRQDKWKDLFAGLGRPTKRGIRKCPKCGTVNGTRGNSCKNKACDVVFRNNGASKKTSTEACKLTLNIPGLQIFSVRLRDRGPDYRNFVQLPLSPVSDDKHEANPYSQCYVDTCRRNKVVTCGHIEAAQRCFSESQPLSIDHSTISSPNIPQDQQQLLSIYLQEANAVVVQRVSKTSFVVRSETTLKHQLGYLHIMFFKQNKEDGTVDKKFLCTCKPYKVQQNRDNETQTNTTDGLDIGSKFCVHYHACLCAFASDANLSSEFACFLAQANPDCTPTLFNQLHLVTLPQGTGSTLVDGIDTSNPMTVQGLEGVLSDQIIVTNVDDSLSFGDASGLDLDDGNSQVCQIFTNAQNAIQLASAFSNSENMHQTVNIANTACLHHLILVDQKKTSCFNDGTMEVATLSATHSVHPLTVTNHYEIANKPSPLKGSIVNKGFQSQTITFTTPATTTVSPTPTPPLSSEHEFNSPATVDGFDRWLAQVNERLNTAMNFQFSGKPEPIVYFISSEFFECLKDRITSGVKKKRLPNQTVIIARTHKPPAGTFTKHVWKITNLTHVQQIFYNQVELMAYFKSGPPPNETDRKNQHIKPHLHSTFLKVGKNDPNAIDNVPFVIEWIPDILPQSKLGELTLIF</sequence>
<dbReference type="InterPro" id="IPR026049">
    <property type="entry name" value="C2orf42"/>
</dbReference>
<feature type="domain" description="Putative treble-clef zinc-finger" evidence="2">
    <location>
        <begin position="15"/>
        <end position="52"/>
    </location>
</feature>
<dbReference type="PANTHER" id="PTHR13518:SF1">
    <property type="entry name" value="C2ORF42 HOMOLOG"/>
    <property type="match status" value="1"/>
</dbReference>
<evidence type="ECO:0000313" key="4">
    <source>
        <dbReference type="Proteomes" id="UP000094527"/>
    </source>
</evidence>
<accession>A0A1D2MZZ6</accession>
<keyword evidence="4" id="KW-1185">Reference proteome</keyword>
<comment type="caution">
    <text evidence="3">The sequence shown here is derived from an EMBL/GenBank/DDBJ whole genome shotgun (WGS) entry which is preliminary data.</text>
</comment>
<dbReference type="GO" id="GO:0005634">
    <property type="term" value="C:nucleus"/>
    <property type="evidence" value="ECO:0007669"/>
    <property type="project" value="TreeGrafter"/>
</dbReference>
<protein>
    <recommendedName>
        <fullName evidence="2">Putative treble-clef zinc-finger domain-containing protein</fullName>
    </recommendedName>
</protein>
<dbReference type="AlphaFoldDB" id="A0A1D2MZZ6"/>
<dbReference type="Proteomes" id="UP000094527">
    <property type="component" value="Unassembled WGS sequence"/>
</dbReference>
<dbReference type="OrthoDB" id="6506929at2759"/>
<feature type="non-terminal residue" evidence="3">
    <location>
        <position position="632"/>
    </location>
</feature>
<organism evidence="3 4">
    <name type="scientific">Orchesella cincta</name>
    <name type="common">Springtail</name>
    <name type="synonym">Podura cincta</name>
    <dbReference type="NCBI Taxonomy" id="48709"/>
    <lineage>
        <taxon>Eukaryota</taxon>
        <taxon>Metazoa</taxon>
        <taxon>Ecdysozoa</taxon>
        <taxon>Arthropoda</taxon>
        <taxon>Hexapoda</taxon>
        <taxon>Collembola</taxon>
        <taxon>Entomobryomorpha</taxon>
        <taxon>Entomobryoidea</taxon>
        <taxon>Orchesellidae</taxon>
        <taxon>Orchesellinae</taxon>
        <taxon>Orchesella</taxon>
    </lineage>
</organism>
<dbReference type="EMBL" id="LJIJ01000339">
    <property type="protein sequence ID" value="ODM98617.1"/>
    <property type="molecule type" value="Genomic_DNA"/>
</dbReference>
<name>A0A1D2MZZ6_ORCCI</name>
<reference evidence="3 4" key="1">
    <citation type="journal article" date="2016" name="Genome Biol. Evol.">
        <title>Gene Family Evolution Reflects Adaptation to Soil Environmental Stressors in the Genome of the Collembolan Orchesella cincta.</title>
        <authorList>
            <person name="Faddeeva-Vakhrusheva A."/>
            <person name="Derks M.F."/>
            <person name="Anvar S.Y."/>
            <person name="Agamennone V."/>
            <person name="Suring W."/>
            <person name="Smit S."/>
            <person name="van Straalen N.M."/>
            <person name="Roelofs D."/>
        </authorList>
    </citation>
    <scope>NUCLEOTIDE SEQUENCE [LARGE SCALE GENOMIC DNA]</scope>
    <source>
        <tissue evidence="3">Mixed pool</tissue>
    </source>
</reference>